<protein>
    <recommendedName>
        <fullName evidence="3">HNH endonuclease</fullName>
    </recommendedName>
</protein>
<sequence>MQGFTEFLRASHSFTNERREFCMPRCWILDLVMGKPKFNDLEWQANTFGNVQSDHIVPDKWNLDKQSWKRTHIYHPTTHSEQDGKGGKIISKAHCQRIKQ</sequence>
<name>A0ABV0MX05_9TELE</name>
<gene>
    <name evidence="1" type="ORF">GOODEAATRI_032493</name>
</gene>
<dbReference type="Proteomes" id="UP001476798">
    <property type="component" value="Unassembled WGS sequence"/>
</dbReference>
<accession>A0ABV0MX05</accession>
<reference evidence="1 2" key="1">
    <citation type="submission" date="2021-06" db="EMBL/GenBank/DDBJ databases">
        <authorList>
            <person name="Palmer J.M."/>
        </authorList>
    </citation>
    <scope>NUCLEOTIDE SEQUENCE [LARGE SCALE GENOMIC DNA]</scope>
    <source>
        <strain evidence="1 2">GA_2019</strain>
        <tissue evidence="1">Muscle</tissue>
    </source>
</reference>
<evidence type="ECO:0000313" key="2">
    <source>
        <dbReference type="Proteomes" id="UP001476798"/>
    </source>
</evidence>
<comment type="caution">
    <text evidence="1">The sequence shown here is derived from an EMBL/GenBank/DDBJ whole genome shotgun (WGS) entry which is preliminary data.</text>
</comment>
<keyword evidence="2" id="KW-1185">Reference proteome</keyword>
<evidence type="ECO:0000313" key="1">
    <source>
        <dbReference type="EMBL" id="MEQ2163656.1"/>
    </source>
</evidence>
<evidence type="ECO:0008006" key="3">
    <source>
        <dbReference type="Google" id="ProtNLM"/>
    </source>
</evidence>
<organism evidence="1 2">
    <name type="scientific">Goodea atripinnis</name>
    <dbReference type="NCBI Taxonomy" id="208336"/>
    <lineage>
        <taxon>Eukaryota</taxon>
        <taxon>Metazoa</taxon>
        <taxon>Chordata</taxon>
        <taxon>Craniata</taxon>
        <taxon>Vertebrata</taxon>
        <taxon>Euteleostomi</taxon>
        <taxon>Actinopterygii</taxon>
        <taxon>Neopterygii</taxon>
        <taxon>Teleostei</taxon>
        <taxon>Neoteleostei</taxon>
        <taxon>Acanthomorphata</taxon>
        <taxon>Ovalentaria</taxon>
        <taxon>Atherinomorphae</taxon>
        <taxon>Cyprinodontiformes</taxon>
        <taxon>Goodeidae</taxon>
        <taxon>Goodea</taxon>
    </lineage>
</organism>
<dbReference type="EMBL" id="JAHRIO010016081">
    <property type="protein sequence ID" value="MEQ2163656.1"/>
    <property type="molecule type" value="Genomic_DNA"/>
</dbReference>
<proteinExistence type="predicted"/>